<protein>
    <submittedName>
        <fullName evidence="1">Uncharacterized protein</fullName>
    </submittedName>
</protein>
<evidence type="ECO:0000313" key="1">
    <source>
        <dbReference type="EMBL" id="EMR03227.1"/>
    </source>
</evidence>
<proteinExistence type="predicted"/>
<sequence>MMQELQQLSGQPGEYSFSLASGSRPLTGYYRVPDPGQKTGSRLPSARLIESLFRQAGLDTLALAFDQMEKDLLYAKASTYEWPRFLAYASERKVPEQQARKFYGLIRGGEEHKYSLSLRDAQGDTRYQYSFSSPLQFIQYQQEGESLLFISQDSAYYSTLATTQALPLPAGLLTASPERLLVRMHGRWLALSRGDHVALINLASPKIPCFSTSWVATT</sequence>
<reference evidence="1 2" key="1">
    <citation type="journal article" date="2013" name="Genome Announc.">
        <title>Draft Genome Sequence of Cesiribacter andamanensis Strain AMV16T, Isolated from a Soil Sample from a Mud Volcano in the Andaman Islands, India.</title>
        <authorList>
            <person name="Shivaji S."/>
            <person name="Ara S."/>
            <person name="Begum Z."/>
            <person name="Srinivas T.N."/>
            <person name="Singh A."/>
            <person name="Kumar Pinnaka A."/>
        </authorList>
    </citation>
    <scope>NUCLEOTIDE SEQUENCE [LARGE SCALE GENOMIC DNA]</scope>
    <source>
        <strain evidence="1 2">AMV16</strain>
    </source>
</reference>
<dbReference type="EMBL" id="AODQ01000031">
    <property type="protein sequence ID" value="EMR03227.1"/>
    <property type="molecule type" value="Genomic_DNA"/>
</dbReference>
<name>M7N7K4_9BACT</name>
<organism evidence="1 2">
    <name type="scientific">Cesiribacter andamanensis AMV16</name>
    <dbReference type="NCBI Taxonomy" id="1279009"/>
    <lineage>
        <taxon>Bacteria</taxon>
        <taxon>Pseudomonadati</taxon>
        <taxon>Bacteroidota</taxon>
        <taxon>Cytophagia</taxon>
        <taxon>Cytophagales</taxon>
        <taxon>Cesiribacteraceae</taxon>
        <taxon>Cesiribacter</taxon>
    </lineage>
</organism>
<dbReference type="RefSeq" id="WP_009195017.1">
    <property type="nucleotide sequence ID" value="NZ_AODQ01000031.1"/>
</dbReference>
<evidence type="ECO:0000313" key="2">
    <source>
        <dbReference type="Proteomes" id="UP000011910"/>
    </source>
</evidence>
<dbReference type="Proteomes" id="UP000011910">
    <property type="component" value="Unassembled WGS sequence"/>
</dbReference>
<accession>M7N7K4</accession>
<dbReference type="AlphaFoldDB" id="M7N7K4"/>
<gene>
    <name evidence="1" type="ORF">ADICEAN_01620</name>
</gene>
<keyword evidence="2" id="KW-1185">Reference proteome</keyword>
<comment type="caution">
    <text evidence="1">The sequence shown here is derived from an EMBL/GenBank/DDBJ whole genome shotgun (WGS) entry which is preliminary data.</text>
</comment>